<evidence type="ECO:0000256" key="1">
    <source>
        <dbReference type="ARBA" id="ARBA00009437"/>
    </source>
</evidence>
<dbReference type="RefSeq" id="WP_092037297.1">
    <property type="nucleotide sequence ID" value="NZ_FOOK01000009.1"/>
</dbReference>
<keyword evidence="7" id="KW-1185">Reference proteome</keyword>
<dbReference type="EMBL" id="FOOK01000009">
    <property type="protein sequence ID" value="SFF93446.1"/>
    <property type="molecule type" value="Genomic_DNA"/>
</dbReference>
<reference evidence="7" key="1">
    <citation type="submission" date="2016-10" db="EMBL/GenBank/DDBJ databases">
        <authorList>
            <person name="Varghese N."/>
            <person name="Submissions S."/>
        </authorList>
    </citation>
    <scope>NUCLEOTIDE SEQUENCE [LARGE SCALE GENOMIC DNA]</scope>
    <source>
        <strain evidence="7">DSM 44945</strain>
    </source>
</reference>
<dbReference type="CDD" id="cd05466">
    <property type="entry name" value="PBP2_LTTR_substrate"/>
    <property type="match status" value="1"/>
</dbReference>
<dbReference type="Pfam" id="PF00126">
    <property type="entry name" value="HTH_1"/>
    <property type="match status" value="1"/>
</dbReference>
<organism evidence="6 7">
    <name type="scientific">Planifilum fulgidum</name>
    <dbReference type="NCBI Taxonomy" id="201973"/>
    <lineage>
        <taxon>Bacteria</taxon>
        <taxon>Bacillati</taxon>
        <taxon>Bacillota</taxon>
        <taxon>Bacilli</taxon>
        <taxon>Bacillales</taxon>
        <taxon>Thermoactinomycetaceae</taxon>
        <taxon>Planifilum</taxon>
    </lineage>
</organism>
<dbReference type="GO" id="GO:0003700">
    <property type="term" value="F:DNA-binding transcription factor activity"/>
    <property type="evidence" value="ECO:0007669"/>
    <property type="project" value="InterPro"/>
</dbReference>
<dbReference type="Gene3D" id="1.10.10.10">
    <property type="entry name" value="Winged helix-like DNA-binding domain superfamily/Winged helix DNA-binding domain"/>
    <property type="match status" value="1"/>
</dbReference>
<evidence type="ECO:0000256" key="3">
    <source>
        <dbReference type="ARBA" id="ARBA00023125"/>
    </source>
</evidence>
<accession>A0A1I2MVT2</accession>
<dbReference type="Gene3D" id="3.40.190.10">
    <property type="entry name" value="Periplasmic binding protein-like II"/>
    <property type="match status" value="2"/>
</dbReference>
<dbReference type="InterPro" id="IPR050950">
    <property type="entry name" value="HTH-type_LysR_regulators"/>
</dbReference>
<dbReference type="InterPro" id="IPR005119">
    <property type="entry name" value="LysR_subst-bd"/>
</dbReference>
<dbReference type="PRINTS" id="PR00039">
    <property type="entry name" value="HTHLYSR"/>
</dbReference>
<dbReference type="InterPro" id="IPR000847">
    <property type="entry name" value="LysR_HTH_N"/>
</dbReference>
<dbReference type="SUPFAM" id="SSF46785">
    <property type="entry name" value="Winged helix' DNA-binding domain"/>
    <property type="match status" value="1"/>
</dbReference>
<keyword evidence="3 6" id="KW-0238">DNA-binding</keyword>
<name>A0A1I2MVT2_9BACL</name>
<comment type="similarity">
    <text evidence="1">Belongs to the LysR transcriptional regulatory family.</text>
</comment>
<dbReference type="FunFam" id="1.10.10.10:FF:000001">
    <property type="entry name" value="LysR family transcriptional regulator"/>
    <property type="match status" value="1"/>
</dbReference>
<evidence type="ECO:0000313" key="7">
    <source>
        <dbReference type="Proteomes" id="UP000198661"/>
    </source>
</evidence>
<evidence type="ECO:0000259" key="5">
    <source>
        <dbReference type="PROSITE" id="PS50931"/>
    </source>
</evidence>
<dbReference type="SUPFAM" id="SSF53850">
    <property type="entry name" value="Periplasmic binding protein-like II"/>
    <property type="match status" value="1"/>
</dbReference>
<protein>
    <submittedName>
        <fullName evidence="6">DNA-binding transcriptional regulator, LysR family</fullName>
    </submittedName>
</protein>
<dbReference type="GO" id="GO:0005829">
    <property type="term" value="C:cytosol"/>
    <property type="evidence" value="ECO:0007669"/>
    <property type="project" value="TreeGrafter"/>
</dbReference>
<dbReference type="STRING" id="201973.SAMN04488025_10947"/>
<gene>
    <name evidence="6" type="ORF">SAMN04488025_10947</name>
</gene>
<dbReference type="PROSITE" id="PS50931">
    <property type="entry name" value="HTH_LYSR"/>
    <property type="match status" value="1"/>
</dbReference>
<evidence type="ECO:0000313" key="6">
    <source>
        <dbReference type="EMBL" id="SFF93446.1"/>
    </source>
</evidence>
<dbReference type="Pfam" id="PF03466">
    <property type="entry name" value="LysR_substrate"/>
    <property type="match status" value="1"/>
</dbReference>
<sequence>MNFQQLITFLEVAKRRHFRKAAEHLRLTQPAVSAQIRGLEEELGVPLIQRNPFALTPAGKAFIPYAKQILALTEEGKRAALDSGNSLPEEVTVAISSGVALPILSRLLKYFRQEHPRARITIRTKKRSELIRGLREGEVDVGIVCGIPESRHIRSRVIHYDTLTLVAPADHPVARVPYFPLERLADIPLLSLSADTEEQQLISRLLGARGIDPPVAVELRSVEEILRMVTLGFGPALVPKLALQGAENSGIREVRIAGLEVQWPVTLVVPLQRILSPGFRQLMDDICGIYPSEPEE</sequence>
<proteinExistence type="inferred from homology"/>
<dbReference type="InterPro" id="IPR036388">
    <property type="entry name" value="WH-like_DNA-bd_sf"/>
</dbReference>
<dbReference type="GO" id="GO:0003677">
    <property type="term" value="F:DNA binding"/>
    <property type="evidence" value="ECO:0007669"/>
    <property type="project" value="UniProtKB-KW"/>
</dbReference>
<dbReference type="OrthoDB" id="9803735at2"/>
<keyword evidence="2" id="KW-0805">Transcription regulation</keyword>
<feature type="domain" description="HTH lysR-type" evidence="5">
    <location>
        <begin position="1"/>
        <end position="58"/>
    </location>
</feature>
<dbReference type="InterPro" id="IPR036390">
    <property type="entry name" value="WH_DNA-bd_sf"/>
</dbReference>
<evidence type="ECO:0000256" key="4">
    <source>
        <dbReference type="ARBA" id="ARBA00023163"/>
    </source>
</evidence>
<dbReference type="AlphaFoldDB" id="A0A1I2MVT2"/>
<keyword evidence="4" id="KW-0804">Transcription</keyword>
<dbReference type="Proteomes" id="UP000198661">
    <property type="component" value="Unassembled WGS sequence"/>
</dbReference>
<evidence type="ECO:0000256" key="2">
    <source>
        <dbReference type="ARBA" id="ARBA00023015"/>
    </source>
</evidence>
<dbReference type="PANTHER" id="PTHR30419">
    <property type="entry name" value="HTH-TYPE TRANSCRIPTIONAL REGULATOR YBHD"/>
    <property type="match status" value="1"/>
</dbReference>